<dbReference type="EMBL" id="ASGZ01000064">
    <property type="protein sequence ID" value="ESP87113.1"/>
    <property type="molecule type" value="Genomic_DNA"/>
</dbReference>
<dbReference type="OrthoDB" id="340435at2157"/>
<comment type="caution">
    <text evidence="1">The sequence shown here is derived from an EMBL/GenBank/DDBJ whole genome shotgun (WGS) entry which is preliminary data.</text>
</comment>
<sequence>MTRTRYEPECDDGTLFLVAGDDRVEIGAVDDVVDAVGNETFSIEYDEKQRTQPWLETDEGVLDVDVRETVTTLAHTPETVADLREYGMETDAYGLPTRTVEFANVVVDILSRQGSESEQ</sequence>
<dbReference type="eggNOG" id="arCOG09032">
    <property type="taxonomic scope" value="Archaea"/>
</dbReference>
<dbReference type="RefSeq" id="WP_023395845.1">
    <property type="nucleotide sequence ID" value="NZ_ASGZ01000064.1"/>
</dbReference>
<keyword evidence="2" id="KW-1185">Reference proteome</keyword>
<name>V4HAM9_9EURY</name>
<protein>
    <submittedName>
        <fullName evidence="1">Uncharacterized protein</fullName>
    </submittedName>
</protein>
<proteinExistence type="predicted"/>
<evidence type="ECO:0000313" key="1">
    <source>
        <dbReference type="EMBL" id="ESP87113.1"/>
    </source>
</evidence>
<gene>
    <name evidence="1" type="ORF">K933_16387</name>
</gene>
<evidence type="ECO:0000313" key="2">
    <source>
        <dbReference type="Proteomes" id="UP000017840"/>
    </source>
</evidence>
<dbReference type="Proteomes" id="UP000017840">
    <property type="component" value="Unassembled WGS sequence"/>
</dbReference>
<accession>V4HAM9</accession>
<reference evidence="1 2" key="1">
    <citation type="journal article" date="2013" name="Genome Announc.">
        <title>Draft Genome Sequence of 'Candidatus Halobonum tyrrellensis' Strain G22, Isolated from the Hypersaline Waters of Lake Tyrrell, Australia.</title>
        <authorList>
            <person name="Ugalde J.A."/>
            <person name="Narasingarao P."/>
            <person name="Kuo S."/>
            <person name="Podell S."/>
            <person name="Allen E.E."/>
        </authorList>
    </citation>
    <scope>NUCLEOTIDE SEQUENCE [LARGE SCALE GENOMIC DNA]</scope>
    <source>
        <strain evidence="1 2">G22</strain>
    </source>
</reference>
<dbReference type="STRING" id="1324957.K933_16387"/>
<dbReference type="AlphaFoldDB" id="V4HAM9"/>
<organism evidence="1 2">
    <name type="scientific">Candidatus Halobonum tyrrellensis G22</name>
    <dbReference type="NCBI Taxonomy" id="1324957"/>
    <lineage>
        <taxon>Archaea</taxon>
        <taxon>Methanobacteriati</taxon>
        <taxon>Methanobacteriota</taxon>
        <taxon>Stenosarchaea group</taxon>
        <taxon>Halobacteria</taxon>
        <taxon>Halobacteriales</taxon>
        <taxon>Haloferacaceae</taxon>
        <taxon>Candidatus Halobonum</taxon>
    </lineage>
</organism>